<dbReference type="AlphaFoldDB" id="A0A5E4SW85"/>
<protein>
    <submittedName>
        <fullName evidence="1">Uncharacterized protein</fullName>
    </submittedName>
</protein>
<evidence type="ECO:0000313" key="2">
    <source>
        <dbReference type="Proteomes" id="UP000382577"/>
    </source>
</evidence>
<proteinExistence type="predicted"/>
<dbReference type="EMBL" id="CABPRW010000002">
    <property type="protein sequence ID" value="VVD78069.1"/>
    <property type="molecule type" value="Genomic_DNA"/>
</dbReference>
<dbReference type="Proteomes" id="UP000382577">
    <property type="component" value="Unassembled WGS sequence"/>
</dbReference>
<reference evidence="1 2" key="1">
    <citation type="submission" date="2019-08" db="EMBL/GenBank/DDBJ databases">
        <authorList>
            <person name="Peeters C."/>
        </authorList>
    </citation>
    <scope>NUCLEOTIDE SEQUENCE [LARGE SCALE GENOMIC DNA]</scope>
    <source>
        <strain evidence="1 2">LMG 31113</strain>
    </source>
</reference>
<dbReference type="RefSeq" id="WP_224785832.1">
    <property type="nucleotide sequence ID" value="NZ_CABPRW010000002.1"/>
</dbReference>
<name>A0A5E4SW85_9BURK</name>
<organism evidence="1 2">
    <name type="scientific">Pandoraea fibrosis</name>
    <dbReference type="NCBI Taxonomy" id="1891094"/>
    <lineage>
        <taxon>Bacteria</taxon>
        <taxon>Pseudomonadati</taxon>
        <taxon>Pseudomonadota</taxon>
        <taxon>Betaproteobacteria</taxon>
        <taxon>Burkholderiales</taxon>
        <taxon>Burkholderiaceae</taxon>
        <taxon>Pandoraea</taxon>
    </lineage>
</organism>
<sequence>MPIQFVPEEHRRRALQAMDSAASFDDCSSPLLEKPLAAAYRALFNRAPKALSPLTKVACVDAKRRSAGDHD</sequence>
<evidence type="ECO:0000313" key="1">
    <source>
        <dbReference type="EMBL" id="VVD78069.1"/>
    </source>
</evidence>
<gene>
    <name evidence="1" type="ORF">PFI31113_00962</name>
</gene>
<accession>A0A5E4SW85</accession>